<feature type="transmembrane region" description="Helical" evidence="6">
    <location>
        <begin position="305"/>
        <end position="330"/>
    </location>
</feature>
<dbReference type="SUPFAM" id="SSF82866">
    <property type="entry name" value="Multidrug efflux transporter AcrB transmembrane domain"/>
    <property type="match status" value="2"/>
</dbReference>
<keyword evidence="3 6" id="KW-0812">Transmembrane</keyword>
<feature type="domain" description="SSD" evidence="7">
    <location>
        <begin position="203"/>
        <end position="328"/>
    </location>
</feature>
<comment type="subcellular location">
    <subcellularLocation>
        <location evidence="1">Cell membrane</location>
        <topology evidence="1">Multi-pass membrane protein</topology>
    </subcellularLocation>
</comment>
<dbReference type="PANTHER" id="PTHR33406:SF13">
    <property type="entry name" value="MEMBRANE PROTEIN YDFJ"/>
    <property type="match status" value="1"/>
</dbReference>
<feature type="transmembrane region" description="Helical" evidence="6">
    <location>
        <begin position="206"/>
        <end position="224"/>
    </location>
</feature>
<dbReference type="PROSITE" id="PS50156">
    <property type="entry name" value="SSD"/>
    <property type="match status" value="1"/>
</dbReference>
<keyword evidence="9" id="KW-1185">Reference proteome</keyword>
<reference evidence="8 9" key="1">
    <citation type="submission" date="2020-02" db="EMBL/GenBank/DDBJ databases">
        <title>Draft genome sequence of Lactococcus sp. Hs20B0-1.</title>
        <authorList>
            <person name="Noda S."/>
            <person name="Yuki M."/>
            <person name="Ohkuma M."/>
        </authorList>
    </citation>
    <scope>NUCLEOTIDE SEQUENCE [LARGE SCALE GENOMIC DNA]</scope>
    <source>
        <strain evidence="8 9">Hs20B0-1</strain>
    </source>
</reference>
<evidence type="ECO:0000256" key="3">
    <source>
        <dbReference type="ARBA" id="ARBA00022692"/>
    </source>
</evidence>
<dbReference type="RefSeq" id="WP_172355928.1">
    <property type="nucleotide sequence ID" value="NZ_BLLH01000003.1"/>
</dbReference>
<feature type="transmembrane region" description="Helical" evidence="6">
    <location>
        <begin position="20"/>
        <end position="39"/>
    </location>
</feature>
<feature type="transmembrane region" description="Helical" evidence="6">
    <location>
        <begin position="657"/>
        <end position="680"/>
    </location>
</feature>
<comment type="caution">
    <text evidence="8">The sequence shown here is derived from an EMBL/GenBank/DDBJ whole genome shotgun (WGS) entry which is preliminary data.</text>
</comment>
<dbReference type="EMBL" id="BLLH01000003">
    <property type="protein sequence ID" value="GFH40411.1"/>
    <property type="molecule type" value="Genomic_DNA"/>
</dbReference>
<dbReference type="InterPro" id="IPR050545">
    <property type="entry name" value="Mycobact_MmpL"/>
</dbReference>
<evidence type="ECO:0000259" key="7">
    <source>
        <dbReference type="PROSITE" id="PS50156"/>
    </source>
</evidence>
<dbReference type="Pfam" id="PF03176">
    <property type="entry name" value="MMPL"/>
    <property type="match status" value="2"/>
</dbReference>
<gene>
    <name evidence="8" type="primary">ydfJ</name>
    <name evidence="8" type="ORF">Hs20B_08090</name>
</gene>
<evidence type="ECO:0000313" key="9">
    <source>
        <dbReference type="Proteomes" id="UP000475928"/>
    </source>
</evidence>
<feature type="transmembrane region" description="Helical" evidence="6">
    <location>
        <begin position="363"/>
        <end position="381"/>
    </location>
</feature>
<sequence length="701" mass="74148">MGKALHKLAGGIYNHAKITIFAVIAVIAIVAGIGLHAGVNFSGASLELPDSESAKAMKTLAKEFPAMSPKGGQMKIVFHSKTNLTSEANTKAINATLAEIQKQAGVTTVAAPEMIHSYDKKGTTAYAMVIFKQEAADVSAKQVSRVRDAIKTTKNAGIQTELSGTVTISPMDQGEEAEGFGVLIAYVILAITFASLLVAGLPILSALLGLASSMMVIIFLTNYLDIPTVSSSLVGMMGLAVGIDYALFIISRYRQELTTAPSRKIALQKAMASAGVAVIFAGMTVVVAMVAMTTLGISFLGTMGITAAIGVVFAMFMSLTFVPALLTLIGDRVRPGHGNRLLSAFANLRIVGGWGRFVTKHKIILTLVTVAGLAMATVPFGHMNLGLPNDGGKSTSLTERRAYDLETAAYGEGSEATLVVIAQGDSAEAVADTQKEITDHIADVSSVSPAQPSADNKYYFFTVIPKTDANSPKTKKLVHDIRDLSKKGDVKMEITGATAISIDLSDTIGKALPKFAVIIVVFAFILLVAVFRSLLIPLVAVGGFALSLGATLGALVWILQDGHLISLLGIPTKIAVLNFLPVLVIGIMFGLAMDYEVFLVSRIREIYKEHGDTKLAVQEGVKANGPAIMAAIFIMVAVFSGFVFASDATVKSMGLALSGGVLFDALLVRMILVPATIAWFGRANWYLPKWLDRILPQVHID</sequence>
<keyword evidence="4 6" id="KW-1133">Transmembrane helix</keyword>
<dbReference type="PANTHER" id="PTHR33406">
    <property type="entry name" value="MEMBRANE PROTEIN MJ1562-RELATED"/>
    <property type="match status" value="1"/>
</dbReference>
<feature type="transmembrane region" description="Helical" evidence="6">
    <location>
        <begin position="538"/>
        <end position="559"/>
    </location>
</feature>
<keyword evidence="5 6" id="KW-0472">Membrane</keyword>
<organism evidence="8 9">
    <name type="scientific">Pseudolactococcus insecticola</name>
    <dbReference type="NCBI Taxonomy" id="2709158"/>
    <lineage>
        <taxon>Bacteria</taxon>
        <taxon>Bacillati</taxon>
        <taxon>Bacillota</taxon>
        <taxon>Bacilli</taxon>
        <taxon>Lactobacillales</taxon>
        <taxon>Streptococcaceae</taxon>
        <taxon>Pseudolactococcus</taxon>
    </lineage>
</organism>
<evidence type="ECO:0000256" key="1">
    <source>
        <dbReference type="ARBA" id="ARBA00004651"/>
    </source>
</evidence>
<evidence type="ECO:0000313" key="8">
    <source>
        <dbReference type="EMBL" id="GFH40411.1"/>
    </source>
</evidence>
<dbReference type="GO" id="GO:0005886">
    <property type="term" value="C:plasma membrane"/>
    <property type="evidence" value="ECO:0007669"/>
    <property type="project" value="UniProtKB-SubCell"/>
</dbReference>
<keyword evidence="2" id="KW-1003">Cell membrane</keyword>
<dbReference type="Gene3D" id="1.20.1640.10">
    <property type="entry name" value="Multidrug efflux transporter AcrB transmembrane domain"/>
    <property type="match status" value="2"/>
</dbReference>
<feature type="transmembrane region" description="Helical" evidence="6">
    <location>
        <begin position="579"/>
        <end position="600"/>
    </location>
</feature>
<accession>A0A6A0B7E2</accession>
<feature type="transmembrane region" description="Helical" evidence="6">
    <location>
        <begin position="230"/>
        <end position="250"/>
    </location>
</feature>
<evidence type="ECO:0000256" key="6">
    <source>
        <dbReference type="SAM" id="Phobius"/>
    </source>
</evidence>
<dbReference type="InterPro" id="IPR004869">
    <property type="entry name" value="MMPL_dom"/>
</dbReference>
<dbReference type="InterPro" id="IPR000731">
    <property type="entry name" value="SSD"/>
</dbReference>
<protein>
    <submittedName>
        <fullName evidence="8">Membrane protein YdfJ</fullName>
    </submittedName>
</protein>
<dbReference type="Proteomes" id="UP000475928">
    <property type="component" value="Unassembled WGS sequence"/>
</dbReference>
<name>A0A6A0B7E2_9LACT</name>
<dbReference type="AlphaFoldDB" id="A0A6A0B7E2"/>
<feature type="transmembrane region" description="Helical" evidence="6">
    <location>
        <begin position="271"/>
        <end position="299"/>
    </location>
</feature>
<evidence type="ECO:0000256" key="5">
    <source>
        <dbReference type="ARBA" id="ARBA00023136"/>
    </source>
</evidence>
<feature type="transmembrane region" description="Helical" evidence="6">
    <location>
        <begin position="179"/>
        <end position="199"/>
    </location>
</feature>
<proteinExistence type="predicted"/>
<feature type="transmembrane region" description="Helical" evidence="6">
    <location>
        <begin position="621"/>
        <end position="645"/>
    </location>
</feature>
<evidence type="ECO:0000256" key="2">
    <source>
        <dbReference type="ARBA" id="ARBA00022475"/>
    </source>
</evidence>
<evidence type="ECO:0000256" key="4">
    <source>
        <dbReference type="ARBA" id="ARBA00022989"/>
    </source>
</evidence>
<feature type="transmembrane region" description="Helical" evidence="6">
    <location>
        <begin position="511"/>
        <end position="531"/>
    </location>
</feature>